<proteinExistence type="predicted"/>
<gene>
    <name evidence="3" type="ORF">PC110_g21718</name>
    <name evidence="2" type="ORF">PC117_g20599</name>
</gene>
<dbReference type="VEuPathDB" id="FungiDB:PC110_g21718"/>
<dbReference type="EMBL" id="RCMK01000973">
    <property type="protein sequence ID" value="KAG2906049.1"/>
    <property type="molecule type" value="Genomic_DNA"/>
</dbReference>
<protein>
    <submittedName>
        <fullName evidence="3">Uncharacterized protein</fullName>
    </submittedName>
</protein>
<name>A0A329RBL6_9STRA</name>
<reference evidence="3 4" key="1">
    <citation type="submission" date="2018-01" db="EMBL/GenBank/DDBJ databases">
        <title>Draft genome of the strawberry crown rot pathogen Phytophthora cactorum.</title>
        <authorList>
            <person name="Armitage A.D."/>
            <person name="Lysoe E."/>
            <person name="Nellist C.F."/>
            <person name="Harrison R.J."/>
            <person name="Brurberg M.B."/>
        </authorList>
    </citation>
    <scope>NUCLEOTIDE SEQUENCE [LARGE SCALE GENOMIC DNA]</scope>
    <source>
        <strain evidence="3 4">10300</strain>
    </source>
</reference>
<sequence>MLFDRLRPSRSICQPAQLTKLIDLLKHLKRLDSVCKTLQNKGTSIADVRLLFDQVTDDYPVMASYFRPNARIVHAPVFEAAPVKIANDSKLMAAEARSGERFVAEPSTSTGKKKERSSDNYASEILRGGNSHAEMVR</sequence>
<evidence type="ECO:0000313" key="3">
    <source>
        <dbReference type="EMBL" id="RAW21840.1"/>
    </source>
</evidence>
<evidence type="ECO:0000313" key="2">
    <source>
        <dbReference type="EMBL" id="KAG2906049.1"/>
    </source>
</evidence>
<feature type="region of interest" description="Disordered" evidence="1">
    <location>
        <begin position="96"/>
        <end position="137"/>
    </location>
</feature>
<keyword evidence="4" id="KW-1185">Reference proteome</keyword>
<evidence type="ECO:0000256" key="1">
    <source>
        <dbReference type="SAM" id="MobiDB-lite"/>
    </source>
</evidence>
<reference evidence="2" key="2">
    <citation type="submission" date="2018-10" db="EMBL/GenBank/DDBJ databases">
        <title>Effector identification in a new, highly contiguous assembly of the strawberry crown rot pathogen Phytophthora cactorum.</title>
        <authorList>
            <person name="Armitage A.D."/>
            <person name="Nellist C.F."/>
            <person name="Bates H."/>
            <person name="Vickerstaff R.J."/>
            <person name="Harrison R.J."/>
        </authorList>
    </citation>
    <scope>NUCLEOTIDE SEQUENCE</scope>
    <source>
        <strain evidence="2">4040</strain>
    </source>
</reference>
<dbReference type="Proteomes" id="UP000251314">
    <property type="component" value="Unassembled WGS sequence"/>
</dbReference>
<organism evidence="3 4">
    <name type="scientific">Phytophthora cactorum</name>
    <dbReference type="NCBI Taxonomy" id="29920"/>
    <lineage>
        <taxon>Eukaryota</taxon>
        <taxon>Sar</taxon>
        <taxon>Stramenopiles</taxon>
        <taxon>Oomycota</taxon>
        <taxon>Peronosporomycetes</taxon>
        <taxon>Peronosporales</taxon>
        <taxon>Peronosporaceae</taxon>
        <taxon>Phytophthora</taxon>
    </lineage>
</organism>
<dbReference type="PANTHER" id="PTHR40866:SF1">
    <property type="entry name" value="BED-TYPE DOMAIN-CONTAINING PROTEIN"/>
    <property type="match status" value="1"/>
</dbReference>
<comment type="caution">
    <text evidence="3">The sequence shown here is derived from an EMBL/GenBank/DDBJ whole genome shotgun (WGS) entry which is preliminary data.</text>
</comment>
<dbReference type="EMBL" id="MJFZ01001533">
    <property type="protein sequence ID" value="RAW21840.1"/>
    <property type="molecule type" value="Genomic_DNA"/>
</dbReference>
<accession>A0A329RBL6</accession>
<dbReference type="AlphaFoldDB" id="A0A329RBL6"/>
<dbReference type="PANTHER" id="PTHR40866">
    <property type="entry name" value="BED-TYPE DOMAIN-CONTAINING PROTEIN"/>
    <property type="match status" value="1"/>
</dbReference>
<dbReference type="Proteomes" id="UP000736787">
    <property type="component" value="Unassembled WGS sequence"/>
</dbReference>
<dbReference type="OrthoDB" id="117068at2759"/>
<evidence type="ECO:0000313" key="4">
    <source>
        <dbReference type="Proteomes" id="UP000251314"/>
    </source>
</evidence>